<feature type="domain" description="RING-type" evidence="13">
    <location>
        <begin position="46"/>
        <end position="90"/>
    </location>
</feature>
<dbReference type="FunFam" id="3.30.40.10:FF:000230">
    <property type="entry name" value="RBR-type E3 ubiquitin transferase"/>
    <property type="match status" value="2"/>
</dbReference>
<keyword evidence="8" id="KW-0677">Repeat</keyword>
<dbReference type="GO" id="GO:0016874">
    <property type="term" value="F:ligase activity"/>
    <property type="evidence" value="ECO:0007669"/>
    <property type="project" value="UniProtKB-KW"/>
</dbReference>
<dbReference type="STRING" id="429701.A0A2G9GMH1"/>
<evidence type="ECO:0000313" key="16">
    <source>
        <dbReference type="Proteomes" id="UP000231279"/>
    </source>
</evidence>
<keyword evidence="7" id="KW-0479">Metal-binding</keyword>
<dbReference type="CDD" id="cd22582">
    <property type="entry name" value="BRcat_RBR_unk"/>
    <property type="match status" value="2"/>
</dbReference>
<protein>
    <recommendedName>
        <fullName evidence="5">RBR-type E3 ubiquitin transferase</fullName>
        <ecNumber evidence="5">2.3.2.31</ecNumber>
    </recommendedName>
</protein>
<dbReference type="OrthoDB" id="9977870at2759"/>
<comment type="caution">
    <text evidence="15">The sequence shown here is derived from an EMBL/GenBank/DDBJ whole genome shotgun (WGS) entry which is preliminary data.</text>
</comment>
<dbReference type="EMBL" id="NKXS01004410">
    <property type="protein sequence ID" value="PIN06458.1"/>
    <property type="molecule type" value="Genomic_DNA"/>
</dbReference>
<dbReference type="InterPro" id="IPR001841">
    <property type="entry name" value="Znf_RING"/>
</dbReference>
<evidence type="ECO:0000256" key="8">
    <source>
        <dbReference type="ARBA" id="ARBA00022737"/>
    </source>
</evidence>
<dbReference type="PROSITE" id="PS00518">
    <property type="entry name" value="ZF_RING_1"/>
    <property type="match status" value="1"/>
</dbReference>
<dbReference type="Proteomes" id="UP000231279">
    <property type="component" value="Unassembled WGS sequence"/>
</dbReference>
<sequence length="622" mass="71597">MKVNLAALAKGTRRLLKKFIYVRATRREHKNIKVAQESSKKTTDTCKICFAETYVDQMFLVPSCHHSYCLACMSDHVEYKLLDGVLPKCPHENCKTELQPDCCKEFLSPNLVSIMSQRMKEASIPAQDRIYCPNPRCSALFSRTKLQGSKKNSTRARKCPNCSGIFCIKCEGPWHDNMTCIEYKTENPCMSREERELRWLASRERWRQCPKCRDMVSLASGCYHIYCRCGHQFCYKCGAKWGHGRPTCRCPIWDERNIIYAGQNVGQVQFMVHHYQYGLYFVFLERIESNDSFFDSEIALTGRRILNMVYVIGYLHSSLCLYRVVLPINEVDCRDASICCLNGMTTAFIVSMFCGNLCSGPNAIPAMVEADYISPQTTENHSKMEYVFFFLLIYASLTWFFKMQVGHPKKICPSLLVENAALTSLVSDQCRLVIRLTGVCAPRKESKYAKLERSTEKKKNTETCGICFEHIRVYRMFQILGCLHSYYFSCMSKHAQYKLLEGVLPNCPHENCMSTLKLDTCKRFLSPKLVNMMSQRFKEAFIPAEDKIYCPNPRCSVLFPKKELQGYEGSSRGATKCPNCSDIFCIKCKVPWHDNMTCSAYRRKNPHASIEERELHSLATRA</sequence>
<evidence type="ECO:0000256" key="12">
    <source>
        <dbReference type="PROSITE-ProRule" id="PRU00175"/>
    </source>
</evidence>
<dbReference type="InterPro" id="IPR031127">
    <property type="entry name" value="E3_UB_ligase_RBR"/>
</dbReference>
<dbReference type="SMART" id="SM00647">
    <property type="entry name" value="IBR"/>
    <property type="match status" value="3"/>
</dbReference>
<evidence type="ECO:0000256" key="9">
    <source>
        <dbReference type="ARBA" id="ARBA00022771"/>
    </source>
</evidence>
<evidence type="ECO:0000256" key="6">
    <source>
        <dbReference type="ARBA" id="ARBA00022679"/>
    </source>
</evidence>
<dbReference type="InterPro" id="IPR002867">
    <property type="entry name" value="IBR_dom"/>
</dbReference>
<dbReference type="GO" id="GO:0061630">
    <property type="term" value="F:ubiquitin protein ligase activity"/>
    <property type="evidence" value="ECO:0007669"/>
    <property type="project" value="UniProtKB-EC"/>
</dbReference>
<dbReference type="PROSITE" id="PS51873">
    <property type="entry name" value="TRIAD"/>
    <property type="match status" value="2"/>
</dbReference>
<dbReference type="UniPathway" id="UPA00143"/>
<evidence type="ECO:0000256" key="11">
    <source>
        <dbReference type="ARBA" id="ARBA00022833"/>
    </source>
</evidence>
<evidence type="ECO:0000256" key="1">
    <source>
        <dbReference type="ARBA" id="ARBA00001798"/>
    </source>
</evidence>
<dbReference type="InterPro" id="IPR017907">
    <property type="entry name" value="Znf_RING_CS"/>
</dbReference>
<reference evidence="16" key="1">
    <citation type="journal article" date="2018" name="Gigascience">
        <title>Genome assembly of the Pink Ipe (Handroanthus impetiginosus, Bignoniaceae), a highly valued, ecologically keystone Neotropical timber forest tree.</title>
        <authorList>
            <person name="Silva-Junior O.B."/>
            <person name="Grattapaglia D."/>
            <person name="Novaes E."/>
            <person name="Collevatti R.G."/>
        </authorList>
    </citation>
    <scope>NUCLEOTIDE SEQUENCE [LARGE SCALE GENOMIC DNA]</scope>
    <source>
        <strain evidence="16">cv. UFG-1</strain>
    </source>
</reference>
<dbReference type="InterPro" id="IPR013083">
    <property type="entry name" value="Znf_RING/FYVE/PHD"/>
</dbReference>
<evidence type="ECO:0000259" key="13">
    <source>
        <dbReference type="PROSITE" id="PS50089"/>
    </source>
</evidence>
<evidence type="ECO:0000256" key="2">
    <source>
        <dbReference type="ARBA" id="ARBA00001947"/>
    </source>
</evidence>
<dbReference type="AlphaFoldDB" id="A0A2G9GMH1"/>
<comment type="similarity">
    <text evidence="4">Belongs to the RBR family. Ariadne subfamily.</text>
</comment>
<feature type="domain" description="RING-type" evidence="13">
    <location>
        <begin position="209"/>
        <end position="252"/>
    </location>
</feature>
<gene>
    <name evidence="15" type="ORF">CDL12_20988</name>
</gene>
<keyword evidence="10" id="KW-0833">Ubl conjugation pathway</keyword>
<feature type="domain" description="RING-type" evidence="14">
    <location>
        <begin position="460"/>
        <end position="622"/>
    </location>
</feature>
<dbReference type="Gene3D" id="1.20.120.1750">
    <property type="match status" value="1"/>
</dbReference>
<dbReference type="Pfam" id="PF01485">
    <property type="entry name" value="IBR"/>
    <property type="match status" value="3"/>
</dbReference>
<keyword evidence="15" id="KW-0436">Ligase</keyword>
<dbReference type="PROSITE" id="PS50089">
    <property type="entry name" value="ZF_RING_2"/>
    <property type="match status" value="2"/>
</dbReference>
<comment type="catalytic activity">
    <reaction evidence="1">
        <text>[E2 ubiquitin-conjugating enzyme]-S-ubiquitinyl-L-cysteine + [acceptor protein]-L-lysine = [E2 ubiquitin-conjugating enzyme]-L-cysteine + [acceptor protein]-N(6)-ubiquitinyl-L-lysine.</text>
        <dbReference type="EC" id="2.3.2.31"/>
    </reaction>
</comment>
<keyword evidence="9 12" id="KW-0863">Zinc-finger</keyword>
<evidence type="ECO:0000256" key="5">
    <source>
        <dbReference type="ARBA" id="ARBA00012251"/>
    </source>
</evidence>
<dbReference type="SUPFAM" id="SSF57850">
    <property type="entry name" value="RING/U-box"/>
    <property type="match status" value="5"/>
</dbReference>
<organism evidence="15 16">
    <name type="scientific">Handroanthus impetiginosus</name>
    <dbReference type="NCBI Taxonomy" id="429701"/>
    <lineage>
        <taxon>Eukaryota</taxon>
        <taxon>Viridiplantae</taxon>
        <taxon>Streptophyta</taxon>
        <taxon>Embryophyta</taxon>
        <taxon>Tracheophyta</taxon>
        <taxon>Spermatophyta</taxon>
        <taxon>Magnoliopsida</taxon>
        <taxon>eudicotyledons</taxon>
        <taxon>Gunneridae</taxon>
        <taxon>Pentapetalae</taxon>
        <taxon>asterids</taxon>
        <taxon>lamiids</taxon>
        <taxon>Lamiales</taxon>
        <taxon>Bignoniaceae</taxon>
        <taxon>Crescentiina</taxon>
        <taxon>Tabebuia alliance</taxon>
        <taxon>Handroanthus</taxon>
    </lineage>
</organism>
<evidence type="ECO:0000256" key="4">
    <source>
        <dbReference type="ARBA" id="ARBA00005884"/>
    </source>
</evidence>
<dbReference type="EC" id="2.3.2.31" evidence="5"/>
<dbReference type="PANTHER" id="PTHR11685">
    <property type="entry name" value="RBR FAMILY RING FINGER AND IBR DOMAIN-CONTAINING"/>
    <property type="match status" value="1"/>
</dbReference>
<accession>A0A2G9GMH1</accession>
<proteinExistence type="inferred from homology"/>
<dbReference type="GO" id="GO:0016567">
    <property type="term" value="P:protein ubiquitination"/>
    <property type="evidence" value="ECO:0007669"/>
    <property type="project" value="UniProtKB-UniPathway"/>
</dbReference>
<comment type="function">
    <text evidence="3">Might act as an E3 ubiquitin-protein ligase, or as part of E3 complex, which accepts ubiquitin from specific E2 ubiquitin-conjugating enzymes and then transfers it to substrates.</text>
</comment>
<keyword evidence="6" id="KW-0808">Transferase</keyword>
<evidence type="ECO:0000313" key="15">
    <source>
        <dbReference type="EMBL" id="PIN06458.1"/>
    </source>
</evidence>
<dbReference type="Gene3D" id="3.30.40.10">
    <property type="entry name" value="Zinc/RING finger domain, C3HC4 (zinc finger)"/>
    <property type="match status" value="2"/>
</dbReference>
<dbReference type="InterPro" id="IPR044066">
    <property type="entry name" value="TRIAD_supradom"/>
</dbReference>
<name>A0A2G9GMH1_9LAMI</name>
<keyword evidence="11" id="KW-0862">Zinc</keyword>
<dbReference type="GO" id="GO:0008270">
    <property type="term" value="F:zinc ion binding"/>
    <property type="evidence" value="ECO:0007669"/>
    <property type="project" value="UniProtKB-KW"/>
</dbReference>
<feature type="domain" description="RING-type" evidence="14">
    <location>
        <begin position="42"/>
        <end position="254"/>
    </location>
</feature>
<dbReference type="CDD" id="cd22584">
    <property type="entry name" value="Rcat_RBR_unk"/>
    <property type="match status" value="1"/>
</dbReference>
<evidence type="ECO:0000256" key="10">
    <source>
        <dbReference type="ARBA" id="ARBA00022786"/>
    </source>
</evidence>
<evidence type="ECO:0000259" key="14">
    <source>
        <dbReference type="PROSITE" id="PS51873"/>
    </source>
</evidence>
<evidence type="ECO:0000256" key="3">
    <source>
        <dbReference type="ARBA" id="ARBA00003976"/>
    </source>
</evidence>
<keyword evidence="16" id="KW-1185">Reference proteome</keyword>
<evidence type="ECO:0000256" key="7">
    <source>
        <dbReference type="ARBA" id="ARBA00022723"/>
    </source>
</evidence>
<comment type="cofactor">
    <cofactor evidence="2">
        <name>Zn(2+)</name>
        <dbReference type="ChEBI" id="CHEBI:29105"/>
    </cofactor>
</comment>